<protein>
    <submittedName>
        <fullName evidence="1">Uncharacterized protein</fullName>
    </submittedName>
</protein>
<dbReference type="EMBL" id="BMII01000012">
    <property type="protein sequence ID" value="GGB57210.1"/>
    <property type="molecule type" value="Genomic_DNA"/>
</dbReference>
<keyword evidence="2" id="KW-1185">Reference proteome</keyword>
<organism evidence="1 2">
    <name type="scientific">Shewanella inventionis</name>
    <dbReference type="NCBI Taxonomy" id="1738770"/>
    <lineage>
        <taxon>Bacteria</taxon>
        <taxon>Pseudomonadati</taxon>
        <taxon>Pseudomonadota</taxon>
        <taxon>Gammaproteobacteria</taxon>
        <taxon>Alteromonadales</taxon>
        <taxon>Shewanellaceae</taxon>
        <taxon>Shewanella</taxon>
    </lineage>
</organism>
<sequence length="46" mass="5466">MNCEEDIYNNFNAMLVVYTQYVDFLWLECVFLNTQDTANVSIPERV</sequence>
<dbReference type="Proteomes" id="UP000617555">
    <property type="component" value="Unassembled WGS sequence"/>
</dbReference>
<evidence type="ECO:0000313" key="1">
    <source>
        <dbReference type="EMBL" id="GGB57210.1"/>
    </source>
</evidence>
<proteinExistence type="predicted"/>
<accession>A0ABQ1J2G3</accession>
<reference evidence="2" key="1">
    <citation type="journal article" date="2019" name="Int. J. Syst. Evol. Microbiol.">
        <title>The Global Catalogue of Microorganisms (GCM) 10K type strain sequencing project: providing services to taxonomists for standard genome sequencing and annotation.</title>
        <authorList>
            <consortium name="The Broad Institute Genomics Platform"/>
            <consortium name="The Broad Institute Genome Sequencing Center for Infectious Disease"/>
            <person name="Wu L."/>
            <person name="Ma J."/>
        </authorList>
    </citation>
    <scope>NUCLEOTIDE SEQUENCE [LARGE SCALE GENOMIC DNA]</scope>
    <source>
        <strain evidence="2">CGMCC 1.15339</strain>
    </source>
</reference>
<name>A0ABQ1J2G3_9GAMM</name>
<comment type="caution">
    <text evidence="1">The sequence shown here is derived from an EMBL/GenBank/DDBJ whole genome shotgun (WGS) entry which is preliminary data.</text>
</comment>
<evidence type="ECO:0000313" key="2">
    <source>
        <dbReference type="Proteomes" id="UP000617555"/>
    </source>
</evidence>
<gene>
    <name evidence="1" type="ORF">GCM10011607_17230</name>
</gene>